<gene>
    <name evidence="2" type="ORF">MtrunA17_Chr8g0370071</name>
</gene>
<protein>
    <submittedName>
        <fullName evidence="2">Putative vacuolar sorting protein 39/Transforming growth factor beta receptor-associated domain 1</fullName>
    </submittedName>
</protein>
<dbReference type="AlphaFoldDB" id="A0A396GQN2"/>
<dbReference type="EMBL" id="PSQE01000008">
    <property type="protein sequence ID" value="RHN41814.1"/>
    <property type="molecule type" value="Genomic_DNA"/>
</dbReference>
<dbReference type="InterPro" id="IPR019452">
    <property type="entry name" value="VPS39/TGF_beta_rcpt-assoc_1"/>
</dbReference>
<evidence type="ECO:0000259" key="1">
    <source>
        <dbReference type="Pfam" id="PF10366"/>
    </source>
</evidence>
<dbReference type="Gramene" id="rna48176">
    <property type="protein sequence ID" value="RHN41814.1"/>
    <property type="gene ID" value="gene48176"/>
</dbReference>
<evidence type="ECO:0000313" key="2">
    <source>
        <dbReference type="EMBL" id="RHN41814.1"/>
    </source>
</evidence>
<sequence>MKICEEILRKGNLNAALLELYKCKSLHRQALELLHKLVDESRSSQSEITQRFKPEDIVEYLKVTFFLKTLCSFS</sequence>
<dbReference type="Proteomes" id="UP000265566">
    <property type="component" value="Chromosome 8"/>
</dbReference>
<dbReference type="Pfam" id="PF10366">
    <property type="entry name" value="Vps39_1"/>
    <property type="match status" value="1"/>
</dbReference>
<feature type="domain" description="Vacuolar sorting protein 39/Transforming growth factor beta receptor-associated" evidence="1">
    <location>
        <begin position="2"/>
        <end position="63"/>
    </location>
</feature>
<name>A0A396GQN2_MEDTR</name>
<reference evidence="3" key="1">
    <citation type="journal article" date="2018" name="Nat. Plants">
        <title>Whole-genome landscape of Medicago truncatula symbiotic genes.</title>
        <authorList>
            <person name="Pecrix Y."/>
            <person name="Staton S.E."/>
            <person name="Sallet E."/>
            <person name="Lelandais-Briere C."/>
            <person name="Moreau S."/>
            <person name="Carrere S."/>
            <person name="Blein T."/>
            <person name="Jardinaud M.F."/>
            <person name="Latrasse D."/>
            <person name="Zouine M."/>
            <person name="Zahm M."/>
            <person name="Kreplak J."/>
            <person name="Mayjonade B."/>
            <person name="Satge C."/>
            <person name="Perez M."/>
            <person name="Cauet S."/>
            <person name="Marande W."/>
            <person name="Chantry-Darmon C."/>
            <person name="Lopez-Roques C."/>
            <person name="Bouchez O."/>
            <person name="Berard A."/>
            <person name="Debelle F."/>
            <person name="Munos S."/>
            <person name="Bendahmane A."/>
            <person name="Berges H."/>
            <person name="Niebel A."/>
            <person name="Buitink J."/>
            <person name="Frugier F."/>
            <person name="Benhamed M."/>
            <person name="Crespi M."/>
            <person name="Gouzy J."/>
            <person name="Gamas P."/>
        </authorList>
    </citation>
    <scope>NUCLEOTIDE SEQUENCE [LARGE SCALE GENOMIC DNA]</scope>
    <source>
        <strain evidence="3">cv. Jemalong A17</strain>
    </source>
</reference>
<accession>A0A396GQN2</accession>
<keyword evidence="2" id="KW-0675">Receptor</keyword>
<comment type="caution">
    <text evidence="2">The sequence shown here is derived from an EMBL/GenBank/DDBJ whole genome shotgun (WGS) entry which is preliminary data.</text>
</comment>
<proteinExistence type="predicted"/>
<organism evidence="2 3">
    <name type="scientific">Medicago truncatula</name>
    <name type="common">Barrel medic</name>
    <name type="synonym">Medicago tribuloides</name>
    <dbReference type="NCBI Taxonomy" id="3880"/>
    <lineage>
        <taxon>Eukaryota</taxon>
        <taxon>Viridiplantae</taxon>
        <taxon>Streptophyta</taxon>
        <taxon>Embryophyta</taxon>
        <taxon>Tracheophyta</taxon>
        <taxon>Spermatophyta</taxon>
        <taxon>Magnoliopsida</taxon>
        <taxon>eudicotyledons</taxon>
        <taxon>Gunneridae</taxon>
        <taxon>Pentapetalae</taxon>
        <taxon>rosids</taxon>
        <taxon>fabids</taxon>
        <taxon>Fabales</taxon>
        <taxon>Fabaceae</taxon>
        <taxon>Papilionoideae</taxon>
        <taxon>50 kb inversion clade</taxon>
        <taxon>NPAAA clade</taxon>
        <taxon>Hologalegina</taxon>
        <taxon>IRL clade</taxon>
        <taxon>Trifolieae</taxon>
        <taxon>Medicago</taxon>
    </lineage>
</organism>
<evidence type="ECO:0000313" key="3">
    <source>
        <dbReference type="Proteomes" id="UP000265566"/>
    </source>
</evidence>